<dbReference type="AlphaFoldDB" id="A0A4R1QBW9"/>
<name>A0A4R1QBW9_9FIRM</name>
<dbReference type="Proteomes" id="UP000295184">
    <property type="component" value="Unassembled WGS sequence"/>
</dbReference>
<comment type="caution">
    <text evidence="1">The sequence shown here is derived from an EMBL/GenBank/DDBJ whole genome shotgun (WGS) entry which is preliminary data.</text>
</comment>
<dbReference type="STRING" id="1650663.GCA_001486665_02633"/>
<reference evidence="1 2" key="1">
    <citation type="submission" date="2019-03" db="EMBL/GenBank/DDBJ databases">
        <title>Genomic Encyclopedia of Type Strains, Phase IV (KMG-IV): sequencing the most valuable type-strain genomes for metagenomic binning, comparative biology and taxonomic classification.</title>
        <authorList>
            <person name="Goeker M."/>
        </authorList>
    </citation>
    <scope>NUCLEOTIDE SEQUENCE [LARGE SCALE GENOMIC DNA]</scope>
    <source>
        <strain evidence="1 2">DSM 100451</strain>
    </source>
</reference>
<dbReference type="OrthoDB" id="2613847at2"/>
<proteinExistence type="predicted"/>
<dbReference type="RefSeq" id="WP_058965673.1">
    <property type="nucleotide sequence ID" value="NZ_CABKVM010000018.1"/>
</dbReference>
<gene>
    <name evidence="1" type="ORF">EDD77_1672</name>
</gene>
<evidence type="ECO:0000313" key="1">
    <source>
        <dbReference type="EMBL" id="TCL46829.1"/>
    </source>
</evidence>
<evidence type="ECO:0000313" key="2">
    <source>
        <dbReference type="Proteomes" id="UP000295184"/>
    </source>
</evidence>
<sequence>MAWQTPKTTWDGQDAFRLDPDYERIRGNLLYLRQRAAAITQKPDYGQMQDYTVDGVPLAEFFNRVEENLAALAAAVQPRPEYATRAFVPGDLVWDWRDLERIEGMLLQIYNDLNAIENGQQKLAFCLGGGLFGTFVS</sequence>
<protein>
    <submittedName>
        <fullName evidence="1">Uncharacterized protein</fullName>
    </submittedName>
</protein>
<accession>A0A4R1QBW9</accession>
<organism evidence="1 2">
    <name type="scientific">Allofournierella massiliensis</name>
    <dbReference type="NCBI Taxonomy" id="1650663"/>
    <lineage>
        <taxon>Bacteria</taxon>
        <taxon>Bacillati</taxon>
        <taxon>Bacillota</taxon>
        <taxon>Clostridia</taxon>
        <taxon>Eubacteriales</taxon>
        <taxon>Oscillospiraceae</taxon>
        <taxon>Allofournierella</taxon>
    </lineage>
</organism>
<dbReference type="EMBL" id="SLUM01000067">
    <property type="protein sequence ID" value="TCL46829.1"/>
    <property type="molecule type" value="Genomic_DNA"/>
</dbReference>
<dbReference type="GeneID" id="97379922"/>